<feature type="non-terminal residue" evidence="2">
    <location>
        <position position="42"/>
    </location>
</feature>
<name>A0A382C287_9ZZZZ</name>
<protein>
    <submittedName>
        <fullName evidence="2">Uncharacterized protein</fullName>
    </submittedName>
</protein>
<feature type="compositionally biased region" description="Polar residues" evidence="1">
    <location>
        <begin position="17"/>
        <end position="31"/>
    </location>
</feature>
<organism evidence="2">
    <name type="scientific">marine metagenome</name>
    <dbReference type="NCBI Taxonomy" id="408172"/>
    <lineage>
        <taxon>unclassified sequences</taxon>
        <taxon>metagenomes</taxon>
        <taxon>ecological metagenomes</taxon>
    </lineage>
</organism>
<feature type="region of interest" description="Disordered" evidence="1">
    <location>
        <begin position="17"/>
        <end position="42"/>
    </location>
</feature>
<proteinExistence type="predicted"/>
<gene>
    <name evidence="2" type="ORF">METZ01_LOCUS172287</name>
</gene>
<dbReference type="AlphaFoldDB" id="A0A382C287"/>
<feature type="non-terminal residue" evidence="2">
    <location>
        <position position="1"/>
    </location>
</feature>
<dbReference type="EMBL" id="UINC01032187">
    <property type="protein sequence ID" value="SVB19433.1"/>
    <property type="molecule type" value="Genomic_DNA"/>
</dbReference>
<evidence type="ECO:0000256" key="1">
    <source>
        <dbReference type="SAM" id="MobiDB-lite"/>
    </source>
</evidence>
<evidence type="ECO:0000313" key="2">
    <source>
        <dbReference type="EMBL" id="SVB19433.1"/>
    </source>
</evidence>
<sequence length="42" mass="4724">SSRTVIWTLPSSARKQSLTSPRIDVSSTTVQLPPRRESKRLT</sequence>
<reference evidence="2" key="1">
    <citation type="submission" date="2018-05" db="EMBL/GenBank/DDBJ databases">
        <authorList>
            <person name="Lanie J.A."/>
            <person name="Ng W.-L."/>
            <person name="Kazmierczak K.M."/>
            <person name="Andrzejewski T.M."/>
            <person name="Davidsen T.M."/>
            <person name="Wayne K.J."/>
            <person name="Tettelin H."/>
            <person name="Glass J.I."/>
            <person name="Rusch D."/>
            <person name="Podicherti R."/>
            <person name="Tsui H.-C.T."/>
            <person name="Winkler M.E."/>
        </authorList>
    </citation>
    <scope>NUCLEOTIDE SEQUENCE</scope>
</reference>
<accession>A0A382C287</accession>